<dbReference type="OrthoDB" id="6349206at2759"/>
<organism evidence="3">
    <name type="scientific">Neodiprion lecontei</name>
    <name type="common">Redheaded pine sawfly</name>
    <dbReference type="NCBI Taxonomy" id="441921"/>
    <lineage>
        <taxon>Eukaryota</taxon>
        <taxon>Metazoa</taxon>
        <taxon>Ecdysozoa</taxon>
        <taxon>Arthropoda</taxon>
        <taxon>Hexapoda</taxon>
        <taxon>Insecta</taxon>
        <taxon>Pterygota</taxon>
        <taxon>Neoptera</taxon>
        <taxon>Endopterygota</taxon>
        <taxon>Hymenoptera</taxon>
        <taxon>Tenthredinoidea</taxon>
        <taxon>Diprionidae</taxon>
        <taxon>Diprioninae</taxon>
        <taxon>Neodiprion</taxon>
    </lineage>
</organism>
<feature type="transmembrane region" description="Helical" evidence="1">
    <location>
        <begin position="12"/>
        <end position="29"/>
    </location>
</feature>
<dbReference type="InterPro" id="IPR038976">
    <property type="entry name" value="Ssk"/>
</dbReference>
<dbReference type="GeneID" id="107221801"/>
<accession>A0A6J0BNY2</accession>
<keyword evidence="1" id="KW-0812">Transmembrane</keyword>
<feature type="transmembrane region" description="Helical" evidence="1">
    <location>
        <begin position="108"/>
        <end position="126"/>
    </location>
</feature>
<dbReference type="PANTHER" id="PTHR36692:SF2">
    <property type="entry name" value="GEO12064P1"/>
    <property type="match status" value="1"/>
</dbReference>
<feature type="transmembrane region" description="Helical" evidence="1">
    <location>
        <begin position="70"/>
        <end position="88"/>
    </location>
</feature>
<name>A0A6J0BNY2_NEOLC</name>
<dbReference type="InParanoid" id="A0A6J0BNY2"/>
<gene>
    <name evidence="3" type="primary">LOC107221801</name>
</gene>
<dbReference type="KEGG" id="nlo:107221801"/>
<dbReference type="GO" id="GO:0019991">
    <property type="term" value="P:septate junction assembly"/>
    <property type="evidence" value="ECO:0007669"/>
    <property type="project" value="InterPro"/>
</dbReference>
<reference evidence="3" key="1">
    <citation type="submission" date="2025-08" db="UniProtKB">
        <authorList>
            <consortium name="RefSeq"/>
        </authorList>
    </citation>
    <scope>IDENTIFICATION</scope>
    <source>
        <tissue evidence="3">Thorax and Abdomen</tissue>
    </source>
</reference>
<dbReference type="AlphaFoldDB" id="A0A6J0BNY2"/>
<dbReference type="GO" id="GO:0005886">
    <property type="term" value="C:plasma membrane"/>
    <property type="evidence" value="ECO:0007669"/>
    <property type="project" value="TreeGrafter"/>
</dbReference>
<sequence length="130" mass="14184">MASLTKLSIIRLFELVLVCVMLGLEYHSLAASSNYTIMLTMGTIGGYLIILVGLFAATMMGTPVNRRVDLFFSVVGCVLFIIVGAVTIDYYQHVSNYQNLRDIGLSKGSIAVIEGVFFLVDAVFTFRGDA</sequence>
<proteinExistence type="predicted"/>
<dbReference type="Proteomes" id="UP000829291">
    <property type="component" value="Chromosome 7"/>
</dbReference>
<evidence type="ECO:0000313" key="2">
    <source>
        <dbReference type="Proteomes" id="UP000829291"/>
    </source>
</evidence>
<keyword evidence="2" id="KW-1185">Reference proteome</keyword>
<protein>
    <submittedName>
        <fullName evidence="3">Uncharacterized protein LOC107221801</fullName>
    </submittedName>
</protein>
<keyword evidence="1" id="KW-0472">Membrane</keyword>
<keyword evidence="1" id="KW-1133">Transmembrane helix</keyword>
<feature type="transmembrane region" description="Helical" evidence="1">
    <location>
        <begin position="35"/>
        <end position="58"/>
    </location>
</feature>
<evidence type="ECO:0000256" key="1">
    <source>
        <dbReference type="SAM" id="Phobius"/>
    </source>
</evidence>
<dbReference type="PANTHER" id="PTHR36692">
    <property type="entry name" value="PROTEIN SNAKESKIN"/>
    <property type="match status" value="1"/>
</dbReference>
<dbReference type="RefSeq" id="XP_015516416.1">
    <property type="nucleotide sequence ID" value="XM_015660930.2"/>
</dbReference>
<evidence type="ECO:0000313" key="3">
    <source>
        <dbReference type="RefSeq" id="XP_015516416.1"/>
    </source>
</evidence>